<gene>
    <name evidence="4" type="primary">trmR</name>
    <name evidence="5" type="ORF">HB844_10235</name>
</gene>
<dbReference type="PANTHER" id="PTHR10509">
    <property type="entry name" value="O-METHYLTRANSFERASE-RELATED"/>
    <property type="match status" value="1"/>
</dbReference>
<dbReference type="GO" id="GO:0000287">
    <property type="term" value="F:magnesium ion binding"/>
    <property type="evidence" value="ECO:0007669"/>
    <property type="project" value="UniProtKB-UniRule"/>
</dbReference>
<feature type="binding site" evidence="4">
    <location>
        <position position="65"/>
    </location>
    <ligand>
        <name>S-adenosyl-L-methionine</name>
        <dbReference type="ChEBI" id="CHEBI:59789"/>
    </ligand>
</feature>
<dbReference type="EMBL" id="JAARPY010000010">
    <property type="protein sequence ID" value="MBC1399247.1"/>
    <property type="molecule type" value="Genomic_DNA"/>
</dbReference>
<dbReference type="InterPro" id="IPR029063">
    <property type="entry name" value="SAM-dependent_MTases_sf"/>
</dbReference>
<reference evidence="5 6" key="1">
    <citation type="submission" date="2020-03" db="EMBL/GenBank/DDBJ databases">
        <title>Soil Listeria distribution.</title>
        <authorList>
            <person name="Liao J."/>
            <person name="Wiedmann M."/>
        </authorList>
    </citation>
    <scope>NUCLEOTIDE SEQUENCE [LARGE SCALE GENOMIC DNA]</scope>
    <source>
        <strain evidence="5 6">FSL L7-1645</strain>
    </source>
</reference>
<evidence type="ECO:0000256" key="4">
    <source>
        <dbReference type="HAMAP-Rule" id="MF_02217"/>
    </source>
</evidence>
<keyword evidence="4" id="KW-0460">Magnesium</keyword>
<feature type="binding site" evidence="4">
    <location>
        <begin position="109"/>
        <end position="110"/>
    </location>
    <ligand>
        <name>S-adenosyl-L-methionine</name>
        <dbReference type="ChEBI" id="CHEBI:59789"/>
    </ligand>
</feature>
<keyword evidence="4" id="KW-0479">Metal-binding</keyword>
<dbReference type="GO" id="GO:0030488">
    <property type="term" value="P:tRNA methylation"/>
    <property type="evidence" value="ECO:0007669"/>
    <property type="project" value="UniProtKB-UniRule"/>
</dbReference>
<feature type="binding site" evidence="4">
    <location>
        <position position="129"/>
    </location>
    <ligand>
        <name>S-adenosyl-L-methionine</name>
        <dbReference type="ChEBI" id="CHEBI:59789"/>
    </ligand>
</feature>
<accession>A0A841YGS5</accession>
<comment type="function">
    <text evidence="4">Catalyzes the methylation of 5-hydroxyuridine (ho5U) to form 5-methoxyuridine (mo5U) at position 34 in tRNAs.</text>
</comment>
<dbReference type="PROSITE" id="PS51682">
    <property type="entry name" value="SAM_OMT_I"/>
    <property type="match status" value="1"/>
</dbReference>
<evidence type="ECO:0000256" key="3">
    <source>
        <dbReference type="ARBA" id="ARBA00022691"/>
    </source>
</evidence>
<name>A0A841YGS5_9LIST</name>
<proteinExistence type="inferred from homology"/>
<protein>
    <recommendedName>
        <fullName evidence="4">tRNA 5-hydroxyuridine methyltransferase</fullName>
        <ecNumber evidence="4">2.1.1.-</ecNumber>
    </recommendedName>
    <alternativeName>
        <fullName evidence="4">ho5U methyltransferase</fullName>
    </alternativeName>
</protein>
<dbReference type="SUPFAM" id="SSF53335">
    <property type="entry name" value="S-adenosyl-L-methionine-dependent methyltransferases"/>
    <property type="match status" value="1"/>
</dbReference>
<keyword evidence="4" id="KW-0819">tRNA processing</keyword>
<dbReference type="InterPro" id="IPR043675">
    <property type="entry name" value="TrmR_methyltr"/>
</dbReference>
<dbReference type="Proteomes" id="UP000571128">
    <property type="component" value="Unassembled WGS sequence"/>
</dbReference>
<dbReference type="HAMAP" id="MF_02217">
    <property type="entry name" value="TrmR_methyltr"/>
    <property type="match status" value="1"/>
</dbReference>
<comment type="catalytic activity">
    <reaction evidence="4">
        <text>5-hydroxyuridine(34) in tRNA + S-adenosyl-L-methionine = 5-methoxyuridine(34) in tRNA + S-adenosyl-L-homocysteine + H(+)</text>
        <dbReference type="Rhea" id="RHEA:60524"/>
        <dbReference type="Rhea" id="RHEA-COMP:13381"/>
        <dbReference type="Rhea" id="RHEA-COMP:15591"/>
        <dbReference type="ChEBI" id="CHEBI:15378"/>
        <dbReference type="ChEBI" id="CHEBI:57856"/>
        <dbReference type="ChEBI" id="CHEBI:59789"/>
        <dbReference type="ChEBI" id="CHEBI:136877"/>
        <dbReference type="ChEBI" id="CHEBI:143860"/>
    </reaction>
</comment>
<feature type="binding site" evidence="4">
    <location>
        <position position="129"/>
    </location>
    <ligand>
        <name>Mg(2+)</name>
        <dbReference type="ChEBI" id="CHEBI:18420"/>
    </ligand>
</feature>
<dbReference type="Pfam" id="PF01596">
    <property type="entry name" value="Methyltransf_3"/>
    <property type="match status" value="1"/>
</dbReference>
<keyword evidence="3 4" id="KW-0949">S-adenosyl-L-methionine</keyword>
<dbReference type="GO" id="GO:0008757">
    <property type="term" value="F:S-adenosylmethionine-dependent methyltransferase activity"/>
    <property type="evidence" value="ECO:0007669"/>
    <property type="project" value="TreeGrafter"/>
</dbReference>
<feature type="binding site" evidence="4">
    <location>
        <position position="156"/>
    </location>
    <ligand>
        <name>Mg(2+)</name>
        <dbReference type="ChEBI" id="CHEBI:18420"/>
    </ligand>
</feature>
<feature type="binding site" evidence="4">
    <location>
        <position position="82"/>
    </location>
    <ligand>
        <name>S-adenosyl-L-methionine</name>
        <dbReference type="ChEBI" id="CHEBI:59789"/>
    </ligand>
</feature>
<evidence type="ECO:0000256" key="2">
    <source>
        <dbReference type="ARBA" id="ARBA00022679"/>
    </source>
</evidence>
<dbReference type="CDD" id="cd02440">
    <property type="entry name" value="AdoMet_MTases"/>
    <property type="match status" value="1"/>
</dbReference>
<sequence length="213" mass="24360">MKDTIHDYLVAQIPERSAFFREMEKFAKENQVPIMEVDSLHAMLQVMAIQKPKRILELGTAIGYSALRIQEVLPDAEIITIERDEERYQLAISNFERYGENHVESVYGDALLDADKLVSKGPYDAIFIDAAKAQYEKFFQIYTEVLSQEGVLYSDNVLFKGLALDEPDEVKKKARVARKMRDFNQFLVEQENFITTTIPLGDGLAITRRSGIS</sequence>
<dbReference type="EC" id="2.1.1.-" evidence="4"/>
<evidence type="ECO:0000256" key="1">
    <source>
        <dbReference type="ARBA" id="ARBA00022603"/>
    </source>
</evidence>
<evidence type="ECO:0000313" key="6">
    <source>
        <dbReference type="Proteomes" id="UP000571128"/>
    </source>
</evidence>
<feature type="binding site" evidence="4">
    <location>
        <position position="35"/>
    </location>
    <ligand>
        <name>S-adenosyl-L-methionine</name>
        <dbReference type="ChEBI" id="CHEBI:59789"/>
    </ligand>
</feature>
<dbReference type="AlphaFoldDB" id="A0A841YGS5"/>
<dbReference type="Gene3D" id="3.40.50.150">
    <property type="entry name" value="Vaccinia Virus protein VP39"/>
    <property type="match status" value="1"/>
</dbReference>
<comment type="subunit">
    <text evidence="4">Homodimer.</text>
</comment>
<keyword evidence="2 4" id="KW-0808">Transferase</keyword>
<dbReference type="InterPro" id="IPR002935">
    <property type="entry name" value="SAM_O-MeTrfase"/>
</dbReference>
<dbReference type="InterPro" id="IPR050362">
    <property type="entry name" value="Cation-dep_OMT"/>
</dbReference>
<dbReference type="GO" id="GO:0016300">
    <property type="term" value="F:tRNA (uridine) methyltransferase activity"/>
    <property type="evidence" value="ECO:0007669"/>
    <property type="project" value="UniProtKB-UniRule"/>
</dbReference>
<dbReference type="GO" id="GO:0008171">
    <property type="term" value="F:O-methyltransferase activity"/>
    <property type="evidence" value="ECO:0007669"/>
    <property type="project" value="InterPro"/>
</dbReference>
<dbReference type="RefSeq" id="WP_185338686.1">
    <property type="nucleotide sequence ID" value="NZ_JAARPY010000010.1"/>
</dbReference>
<keyword evidence="1 4" id="KW-0489">Methyltransferase</keyword>
<feature type="binding site" evidence="4">
    <location>
        <position position="155"/>
    </location>
    <ligand>
        <name>Mg(2+)</name>
        <dbReference type="ChEBI" id="CHEBI:18420"/>
    </ligand>
</feature>
<comment type="caution">
    <text evidence="5">The sequence shown here is derived from an EMBL/GenBank/DDBJ whole genome shotgun (WGS) entry which is preliminary data.</text>
</comment>
<comment type="similarity">
    <text evidence="4">Belongs to the class I-like SAM-binding methyltransferase superfamily. Cation-dependent O-methyltransferase family.</text>
</comment>
<evidence type="ECO:0000313" key="5">
    <source>
        <dbReference type="EMBL" id="MBC1399247.1"/>
    </source>
</evidence>
<organism evidence="5 6">
    <name type="scientific">Listeria fleischmannii</name>
    <dbReference type="NCBI Taxonomy" id="1069827"/>
    <lineage>
        <taxon>Bacteria</taxon>
        <taxon>Bacillati</taxon>
        <taxon>Bacillota</taxon>
        <taxon>Bacilli</taxon>
        <taxon>Bacillales</taxon>
        <taxon>Listeriaceae</taxon>
        <taxon>Listeria</taxon>
    </lineage>
</organism>
<dbReference type="PANTHER" id="PTHR10509:SF14">
    <property type="entry name" value="CAFFEOYL-COA O-METHYLTRANSFERASE 3-RELATED"/>
    <property type="match status" value="1"/>
</dbReference>